<keyword evidence="1" id="KW-1185">Reference proteome</keyword>
<sequence>MEEDRRQPLRKDAKKMGVSHTVVAAHLELLGIVKKLDKWVPQDFTELQQVKRFEVTSSLLISQTITTQSYCDQIHKKYTKLGQMQPALVSHHVLLLLHENAQPHVSRIVFQKLNDLQIEALPHPHYSPDLSPTEYHLFKHLDSFSKERAFKNQGDVEAAFLESLESRSPDFYKNGIDRLVSR</sequence>
<dbReference type="GO" id="GO:0003690">
    <property type="term" value="F:double-stranded DNA binding"/>
    <property type="evidence" value="ECO:0007669"/>
    <property type="project" value="TreeGrafter"/>
</dbReference>
<dbReference type="OMA" id="HENAQPH"/>
<dbReference type="AlphaFoldDB" id="A0A7I4Y0X6"/>
<dbReference type="InterPro" id="IPR036397">
    <property type="entry name" value="RNaseH_sf"/>
</dbReference>
<evidence type="ECO:0000313" key="2">
    <source>
        <dbReference type="WBParaSite" id="HCON_00037870-00001"/>
    </source>
</evidence>
<dbReference type="PANTHER" id="PTHR46060:SF2">
    <property type="entry name" value="HISTONE-LYSINE N-METHYLTRANSFERASE SETMAR"/>
    <property type="match status" value="1"/>
</dbReference>
<dbReference type="GO" id="GO:0003697">
    <property type="term" value="F:single-stranded DNA binding"/>
    <property type="evidence" value="ECO:0007669"/>
    <property type="project" value="TreeGrafter"/>
</dbReference>
<dbReference type="OrthoDB" id="616263at2759"/>
<dbReference type="GO" id="GO:0006303">
    <property type="term" value="P:double-strand break repair via nonhomologous end joining"/>
    <property type="evidence" value="ECO:0007669"/>
    <property type="project" value="TreeGrafter"/>
</dbReference>
<dbReference type="Proteomes" id="UP000025227">
    <property type="component" value="Unplaced"/>
</dbReference>
<dbReference type="GO" id="GO:0044774">
    <property type="term" value="P:mitotic DNA integrity checkpoint signaling"/>
    <property type="evidence" value="ECO:0007669"/>
    <property type="project" value="TreeGrafter"/>
</dbReference>
<dbReference type="GO" id="GO:0031297">
    <property type="term" value="P:replication fork processing"/>
    <property type="evidence" value="ECO:0007669"/>
    <property type="project" value="TreeGrafter"/>
</dbReference>
<dbReference type="GO" id="GO:0046975">
    <property type="term" value="F:histone H3K36 methyltransferase activity"/>
    <property type="evidence" value="ECO:0007669"/>
    <property type="project" value="TreeGrafter"/>
</dbReference>
<proteinExistence type="predicted"/>
<dbReference type="PANTHER" id="PTHR46060">
    <property type="entry name" value="MARINER MOS1 TRANSPOSASE-LIKE PROTEIN"/>
    <property type="match status" value="1"/>
</dbReference>
<accession>A0A7I4Y0X6</accession>
<dbReference type="Gene3D" id="3.30.420.10">
    <property type="entry name" value="Ribonuclease H-like superfamily/Ribonuclease H"/>
    <property type="match status" value="1"/>
</dbReference>
<dbReference type="GO" id="GO:0005634">
    <property type="term" value="C:nucleus"/>
    <property type="evidence" value="ECO:0007669"/>
    <property type="project" value="TreeGrafter"/>
</dbReference>
<organism evidence="1 2">
    <name type="scientific">Haemonchus contortus</name>
    <name type="common">Barber pole worm</name>
    <dbReference type="NCBI Taxonomy" id="6289"/>
    <lineage>
        <taxon>Eukaryota</taxon>
        <taxon>Metazoa</taxon>
        <taxon>Ecdysozoa</taxon>
        <taxon>Nematoda</taxon>
        <taxon>Chromadorea</taxon>
        <taxon>Rhabditida</taxon>
        <taxon>Rhabditina</taxon>
        <taxon>Rhabditomorpha</taxon>
        <taxon>Strongyloidea</taxon>
        <taxon>Trichostrongylidae</taxon>
        <taxon>Haemonchus</taxon>
    </lineage>
</organism>
<dbReference type="WBParaSite" id="HCON_00037870-00001">
    <property type="protein sequence ID" value="HCON_00037870-00001"/>
    <property type="gene ID" value="HCON_00037870"/>
</dbReference>
<dbReference type="GO" id="GO:0035861">
    <property type="term" value="C:site of double-strand break"/>
    <property type="evidence" value="ECO:0007669"/>
    <property type="project" value="TreeGrafter"/>
</dbReference>
<reference evidence="2" key="1">
    <citation type="submission" date="2020-12" db="UniProtKB">
        <authorList>
            <consortium name="WormBaseParasite"/>
        </authorList>
    </citation>
    <scope>IDENTIFICATION</scope>
    <source>
        <strain evidence="2">MHco3</strain>
    </source>
</reference>
<dbReference type="GO" id="GO:0000793">
    <property type="term" value="C:condensed chromosome"/>
    <property type="evidence" value="ECO:0007669"/>
    <property type="project" value="TreeGrafter"/>
</dbReference>
<dbReference type="GO" id="GO:0044547">
    <property type="term" value="F:DNA topoisomerase binding"/>
    <property type="evidence" value="ECO:0007669"/>
    <property type="project" value="TreeGrafter"/>
</dbReference>
<dbReference type="GO" id="GO:0000729">
    <property type="term" value="P:DNA double-strand break processing"/>
    <property type="evidence" value="ECO:0007669"/>
    <property type="project" value="TreeGrafter"/>
</dbReference>
<dbReference type="GO" id="GO:0015074">
    <property type="term" value="P:DNA integration"/>
    <property type="evidence" value="ECO:0007669"/>
    <property type="project" value="TreeGrafter"/>
</dbReference>
<name>A0A7I4Y0X6_HAECO</name>
<dbReference type="InterPro" id="IPR052709">
    <property type="entry name" value="Transposase-MT_Hybrid"/>
</dbReference>
<protein>
    <submittedName>
        <fullName evidence="2">Histone-lysine N-methyltransferase SETMAR</fullName>
    </submittedName>
</protein>
<dbReference type="GO" id="GO:0042800">
    <property type="term" value="F:histone H3K4 methyltransferase activity"/>
    <property type="evidence" value="ECO:0007669"/>
    <property type="project" value="TreeGrafter"/>
</dbReference>
<evidence type="ECO:0000313" key="1">
    <source>
        <dbReference type="Proteomes" id="UP000025227"/>
    </source>
</evidence>
<dbReference type="GO" id="GO:0000014">
    <property type="term" value="F:single-stranded DNA endodeoxyribonuclease activity"/>
    <property type="evidence" value="ECO:0007669"/>
    <property type="project" value="TreeGrafter"/>
</dbReference>